<feature type="transmembrane region" description="Helical" evidence="1">
    <location>
        <begin position="9"/>
        <end position="27"/>
    </location>
</feature>
<sequence>QTALQWQKVFFVTSGILFFFGILYLIYGEANVQPWNNKLKEQRSCELDQLEKLKSDENDEKSKEMSVIKNNNV</sequence>
<name>A0A482WRA8_LAOST</name>
<keyword evidence="1" id="KW-0472">Membrane</keyword>
<feature type="non-terminal residue" evidence="2">
    <location>
        <position position="1"/>
    </location>
</feature>
<evidence type="ECO:0000313" key="2">
    <source>
        <dbReference type="EMBL" id="RZF36149.1"/>
    </source>
</evidence>
<gene>
    <name evidence="2" type="ORF">LSTR_LSTR015945</name>
</gene>
<evidence type="ECO:0000313" key="3">
    <source>
        <dbReference type="Proteomes" id="UP000291343"/>
    </source>
</evidence>
<dbReference type="AlphaFoldDB" id="A0A482WRA8"/>
<proteinExistence type="predicted"/>
<dbReference type="Proteomes" id="UP000291343">
    <property type="component" value="Unassembled WGS sequence"/>
</dbReference>
<keyword evidence="3" id="KW-1185">Reference proteome</keyword>
<dbReference type="STRING" id="195883.A0A482WRA8"/>
<evidence type="ECO:0000256" key="1">
    <source>
        <dbReference type="SAM" id="Phobius"/>
    </source>
</evidence>
<keyword evidence="1" id="KW-1133">Transmembrane helix</keyword>
<dbReference type="SMR" id="A0A482WRA8"/>
<dbReference type="InParanoid" id="A0A482WRA8"/>
<organism evidence="2 3">
    <name type="scientific">Laodelphax striatellus</name>
    <name type="common">Small brown planthopper</name>
    <name type="synonym">Delphax striatella</name>
    <dbReference type="NCBI Taxonomy" id="195883"/>
    <lineage>
        <taxon>Eukaryota</taxon>
        <taxon>Metazoa</taxon>
        <taxon>Ecdysozoa</taxon>
        <taxon>Arthropoda</taxon>
        <taxon>Hexapoda</taxon>
        <taxon>Insecta</taxon>
        <taxon>Pterygota</taxon>
        <taxon>Neoptera</taxon>
        <taxon>Paraneoptera</taxon>
        <taxon>Hemiptera</taxon>
        <taxon>Auchenorrhyncha</taxon>
        <taxon>Fulgoroidea</taxon>
        <taxon>Delphacidae</taxon>
        <taxon>Criomorphinae</taxon>
        <taxon>Laodelphax</taxon>
    </lineage>
</organism>
<reference evidence="2 3" key="1">
    <citation type="journal article" date="2017" name="Gigascience">
        <title>Genome sequence of the small brown planthopper, Laodelphax striatellus.</title>
        <authorList>
            <person name="Zhu J."/>
            <person name="Jiang F."/>
            <person name="Wang X."/>
            <person name="Yang P."/>
            <person name="Bao Y."/>
            <person name="Zhao W."/>
            <person name="Wang W."/>
            <person name="Lu H."/>
            <person name="Wang Q."/>
            <person name="Cui N."/>
            <person name="Li J."/>
            <person name="Chen X."/>
            <person name="Luo L."/>
            <person name="Yu J."/>
            <person name="Kang L."/>
            <person name="Cui F."/>
        </authorList>
    </citation>
    <scope>NUCLEOTIDE SEQUENCE [LARGE SCALE GENOMIC DNA]</scope>
    <source>
        <strain evidence="2">Lst14</strain>
    </source>
</reference>
<accession>A0A482WRA8</accession>
<dbReference type="OrthoDB" id="2985014at2759"/>
<comment type="caution">
    <text evidence="2">The sequence shown here is derived from an EMBL/GenBank/DDBJ whole genome shotgun (WGS) entry which is preliminary data.</text>
</comment>
<dbReference type="EMBL" id="QKKF02026921">
    <property type="protein sequence ID" value="RZF36149.1"/>
    <property type="molecule type" value="Genomic_DNA"/>
</dbReference>
<keyword evidence="1" id="KW-0812">Transmembrane</keyword>
<protein>
    <submittedName>
        <fullName evidence="2">Uncharacterized protein</fullName>
    </submittedName>
</protein>